<evidence type="ECO:0000313" key="6">
    <source>
        <dbReference type="Proteomes" id="UP001183619"/>
    </source>
</evidence>
<dbReference type="Pfam" id="PF05495">
    <property type="entry name" value="zf-CHY"/>
    <property type="match status" value="1"/>
</dbReference>
<dbReference type="SUPFAM" id="SSF161219">
    <property type="entry name" value="CHY zinc finger-like"/>
    <property type="match status" value="1"/>
</dbReference>
<evidence type="ECO:0000259" key="4">
    <source>
        <dbReference type="PROSITE" id="PS51266"/>
    </source>
</evidence>
<accession>A0ABU2B8L8</accession>
<evidence type="ECO:0000313" key="5">
    <source>
        <dbReference type="EMBL" id="MDR7354980.1"/>
    </source>
</evidence>
<comment type="caution">
    <text evidence="5">The sequence shown here is derived from an EMBL/GenBank/DDBJ whole genome shotgun (WGS) entry which is preliminary data.</text>
</comment>
<dbReference type="RefSeq" id="WP_277104773.1">
    <property type="nucleotide sequence ID" value="NZ_BAAAJS010000047.1"/>
</dbReference>
<keyword evidence="3" id="KW-0862">Zinc</keyword>
<feature type="domain" description="CHY-type" evidence="4">
    <location>
        <begin position="8"/>
        <end position="89"/>
    </location>
</feature>
<evidence type="ECO:0000256" key="2">
    <source>
        <dbReference type="ARBA" id="ARBA00022771"/>
    </source>
</evidence>
<sequence length="104" mass="11165">MAKIRGIAVDTQGRCVHYRTAVDVVANLCATCHEFYACHLCHGDLADHEFGRVDFSSAMVAVICGVCGYGMTPQEYAQTTDCPACGCGFNPGCAAHRNMYFTCG</sequence>
<keyword evidence="2" id="KW-0863">Zinc-finger</keyword>
<dbReference type="EMBL" id="JAVDYF010000001">
    <property type="protein sequence ID" value="MDR7354980.1"/>
    <property type="molecule type" value="Genomic_DNA"/>
</dbReference>
<evidence type="ECO:0000256" key="1">
    <source>
        <dbReference type="ARBA" id="ARBA00022723"/>
    </source>
</evidence>
<evidence type="ECO:0000256" key="3">
    <source>
        <dbReference type="ARBA" id="ARBA00022833"/>
    </source>
</evidence>
<reference evidence="5 6" key="1">
    <citation type="submission" date="2023-07" db="EMBL/GenBank/DDBJ databases">
        <title>Sequencing the genomes of 1000 actinobacteria strains.</title>
        <authorList>
            <person name="Klenk H.-P."/>
        </authorList>
    </citation>
    <scope>NUCLEOTIDE SEQUENCE [LARGE SCALE GENOMIC DNA]</scope>
    <source>
        <strain evidence="5 6">DSM 44508</strain>
    </source>
</reference>
<gene>
    <name evidence="5" type="ORF">J2S37_001518</name>
</gene>
<keyword evidence="1" id="KW-0479">Metal-binding</keyword>
<dbReference type="PROSITE" id="PS51266">
    <property type="entry name" value="ZF_CHY"/>
    <property type="match status" value="1"/>
</dbReference>
<dbReference type="Proteomes" id="UP001183619">
    <property type="component" value="Unassembled WGS sequence"/>
</dbReference>
<dbReference type="PIRSF" id="PIRSF017292">
    <property type="entry name" value="UCP017292_Znf_CHY"/>
    <property type="match status" value="1"/>
</dbReference>
<dbReference type="InterPro" id="IPR037274">
    <property type="entry name" value="Znf_CHY_sf"/>
</dbReference>
<organism evidence="5 6">
    <name type="scientific">Corynebacterium felinum</name>
    <dbReference type="NCBI Taxonomy" id="131318"/>
    <lineage>
        <taxon>Bacteria</taxon>
        <taxon>Bacillati</taxon>
        <taxon>Actinomycetota</taxon>
        <taxon>Actinomycetes</taxon>
        <taxon>Mycobacteriales</taxon>
        <taxon>Corynebacteriaceae</taxon>
        <taxon>Corynebacterium</taxon>
    </lineage>
</organism>
<protein>
    <submittedName>
        <fullName evidence="5">CHY-type Zn-finger protein</fullName>
    </submittedName>
</protein>
<name>A0ABU2B8L8_9CORY</name>
<dbReference type="InterPro" id="IPR016694">
    <property type="entry name" value="UCP017292"/>
</dbReference>
<keyword evidence="6" id="KW-1185">Reference proteome</keyword>
<dbReference type="InterPro" id="IPR008913">
    <property type="entry name" value="Znf_CHY"/>
</dbReference>
<proteinExistence type="predicted"/>